<dbReference type="GO" id="GO:0005829">
    <property type="term" value="C:cytosol"/>
    <property type="evidence" value="ECO:0007669"/>
    <property type="project" value="TreeGrafter"/>
</dbReference>
<proteinExistence type="predicted"/>
<evidence type="ECO:0000256" key="2">
    <source>
        <dbReference type="ARBA" id="ARBA00023012"/>
    </source>
</evidence>
<keyword evidence="3" id="KW-0805">Transcription regulation</keyword>
<evidence type="ECO:0000256" key="1">
    <source>
        <dbReference type="ARBA" id="ARBA00022553"/>
    </source>
</evidence>
<reference evidence="10 11" key="1">
    <citation type="submission" date="2018-02" db="EMBL/GenBank/DDBJ databases">
        <title>Genome sequencing of Solimonas sp. HR-BB.</title>
        <authorList>
            <person name="Lee Y."/>
            <person name="Jeon C.O."/>
        </authorList>
    </citation>
    <scope>NUCLEOTIDE SEQUENCE [LARGE SCALE GENOMIC DNA]</scope>
    <source>
        <strain evidence="10 11">HR-BB</strain>
    </source>
</reference>
<keyword evidence="2" id="KW-0902">Two-component regulatory system</keyword>
<dbReference type="InterPro" id="IPR001789">
    <property type="entry name" value="Sig_transdc_resp-reg_receiver"/>
</dbReference>
<dbReference type="OrthoDB" id="9802426at2"/>
<sequence length="248" mass="27859">MPSSSISRKAVRPRAISRPAVRVLIVEDHADIAESVGEYLEQRGHSVDYARDGLAALRLATQETYDVLVLDRLLPRMDGATLCARLRGEHGLSAPVLMLTALDTLPDKVAGFDAGADDYLVKPFELAELYARLTALHRRASNRVATPQLTAGDLVLDTRTRELRRAGRLIPLSPTLGKLLEHLLRNAHRIVPREELEYLLWGDQPPDQDFLRAHMHKLREAIDRDQPRKLLHTYRSIGYRLADIEGSS</sequence>
<dbReference type="AlphaFoldDB" id="A0A2S5TL11"/>
<evidence type="ECO:0000313" key="10">
    <source>
        <dbReference type="EMBL" id="PPE75675.1"/>
    </source>
</evidence>
<dbReference type="GO" id="GO:0006355">
    <property type="term" value="P:regulation of DNA-templated transcription"/>
    <property type="evidence" value="ECO:0007669"/>
    <property type="project" value="InterPro"/>
</dbReference>
<evidence type="ECO:0000256" key="7">
    <source>
        <dbReference type="PROSITE-ProRule" id="PRU01091"/>
    </source>
</evidence>
<name>A0A2S5TL11_9GAMM</name>
<dbReference type="CDD" id="cd00383">
    <property type="entry name" value="trans_reg_C"/>
    <property type="match status" value="1"/>
</dbReference>
<dbReference type="Gene3D" id="1.10.10.10">
    <property type="entry name" value="Winged helix-like DNA-binding domain superfamily/Winged helix DNA-binding domain"/>
    <property type="match status" value="1"/>
</dbReference>
<organism evidence="10 11">
    <name type="scientific">Solimonas fluminis</name>
    <dbReference type="NCBI Taxonomy" id="2086571"/>
    <lineage>
        <taxon>Bacteria</taxon>
        <taxon>Pseudomonadati</taxon>
        <taxon>Pseudomonadota</taxon>
        <taxon>Gammaproteobacteria</taxon>
        <taxon>Nevskiales</taxon>
        <taxon>Nevskiaceae</taxon>
        <taxon>Solimonas</taxon>
    </lineage>
</organism>
<dbReference type="SUPFAM" id="SSF46894">
    <property type="entry name" value="C-terminal effector domain of the bipartite response regulators"/>
    <property type="match status" value="1"/>
</dbReference>
<evidence type="ECO:0000259" key="9">
    <source>
        <dbReference type="PROSITE" id="PS51755"/>
    </source>
</evidence>
<dbReference type="PROSITE" id="PS51755">
    <property type="entry name" value="OMPR_PHOB"/>
    <property type="match status" value="1"/>
</dbReference>
<dbReference type="PANTHER" id="PTHR48111">
    <property type="entry name" value="REGULATOR OF RPOS"/>
    <property type="match status" value="1"/>
</dbReference>
<evidence type="ECO:0000259" key="8">
    <source>
        <dbReference type="PROSITE" id="PS50110"/>
    </source>
</evidence>
<feature type="DNA-binding region" description="OmpR/PhoB-type" evidence="7">
    <location>
        <begin position="146"/>
        <end position="243"/>
    </location>
</feature>
<dbReference type="CDD" id="cd17574">
    <property type="entry name" value="REC_OmpR"/>
    <property type="match status" value="1"/>
</dbReference>
<dbReference type="Gene3D" id="6.10.250.690">
    <property type="match status" value="1"/>
</dbReference>
<dbReference type="SUPFAM" id="SSF52172">
    <property type="entry name" value="CheY-like"/>
    <property type="match status" value="1"/>
</dbReference>
<gene>
    <name evidence="10" type="ORF">C3942_01925</name>
</gene>
<keyword evidence="11" id="KW-1185">Reference proteome</keyword>
<dbReference type="Gene3D" id="3.40.50.2300">
    <property type="match status" value="1"/>
</dbReference>
<dbReference type="GO" id="GO:0000156">
    <property type="term" value="F:phosphorelay response regulator activity"/>
    <property type="evidence" value="ECO:0007669"/>
    <property type="project" value="TreeGrafter"/>
</dbReference>
<accession>A0A2S5TL11</accession>
<comment type="caution">
    <text evidence="10">The sequence shown here is derived from an EMBL/GenBank/DDBJ whole genome shotgun (WGS) entry which is preliminary data.</text>
</comment>
<dbReference type="GO" id="GO:0000976">
    <property type="term" value="F:transcription cis-regulatory region binding"/>
    <property type="evidence" value="ECO:0007669"/>
    <property type="project" value="TreeGrafter"/>
</dbReference>
<dbReference type="Proteomes" id="UP000238220">
    <property type="component" value="Unassembled WGS sequence"/>
</dbReference>
<dbReference type="PANTHER" id="PTHR48111:SF22">
    <property type="entry name" value="REGULATOR OF RPOS"/>
    <property type="match status" value="1"/>
</dbReference>
<dbReference type="GO" id="GO:0032993">
    <property type="term" value="C:protein-DNA complex"/>
    <property type="evidence" value="ECO:0007669"/>
    <property type="project" value="TreeGrafter"/>
</dbReference>
<dbReference type="InterPro" id="IPR001867">
    <property type="entry name" value="OmpR/PhoB-type_DNA-bd"/>
</dbReference>
<dbReference type="SMART" id="SM00448">
    <property type="entry name" value="REC"/>
    <property type="match status" value="1"/>
</dbReference>
<dbReference type="InterPro" id="IPR039420">
    <property type="entry name" value="WalR-like"/>
</dbReference>
<dbReference type="Pfam" id="PF00486">
    <property type="entry name" value="Trans_reg_C"/>
    <property type="match status" value="1"/>
</dbReference>
<feature type="domain" description="Response regulatory" evidence="8">
    <location>
        <begin position="22"/>
        <end position="137"/>
    </location>
</feature>
<keyword evidence="1 6" id="KW-0597">Phosphoprotein</keyword>
<dbReference type="InterPro" id="IPR011006">
    <property type="entry name" value="CheY-like_superfamily"/>
</dbReference>
<dbReference type="InterPro" id="IPR016032">
    <property type="entry name" value="Sig_transdc_resp-reg_C-effctor"/>
</dbReference>
<dbReference type="Pfam" id="PF00072">
    <property type="entry name" value="Response_reg"/>
    <property type="match status" value="1"/>
</dbReference>
<keyword evidence="5" id="KW-0804">Transcription</keyword>
<feature type="domain" description="OmpR/PhoB-type" evidence="9">
    <location>
        <begin position="146"/>
        <end position="243"/>
    </location>
</feature>
<evidence type="ECO:0000313" key="11">
    <source>
        <dbReference type="Proteomes" id="UP000238220"/>
    </source>
</evidence>
<evidence type="ECO:0000256" key="4">
    <source>
        <dbReference type="ARBA" id="ARBA00023125"/>
    </source>
</evidence>
<dbReference type="InterPro" id="IPR036388">
    <property type="entry name" value="WH-like_DNA-bd_sf"/>
</dbReference>
<dbReference type="SMART" id="SM00862">
    <property type="entry name" value="Trans_reg_C"/>
    <property type="match status" value="1"/>
</dbReference>
<evidence type="ECO:0000256" key="5">
    <source>
        <dbReference type="ARBA" id="ARBA00023163"/>
    </source>
</evidence>
<evidence type="ECO:0000256" key="3">
    <source>
        <dbReference type="ARBA" id="ARBA00023015"/>
    </source>
</evidence>
<feature type="modified residue" description="4-aspartylphosphate" evidence="6">
    <location>
        <position position="71"/>
    </location>
</feature>
<dbReference type="PROSITE" id="PS50110">
    <property type="entry name" value="RESPONSE_REGULATORY"/>
    <property type="match status" value="1"/>
</dbReference>
<protein>
    <submittedName>
        <fullName evidence="10">DNA-binding response regulator</fullName>
    </submittedName>
</protein>
<keyword evidence="4 7" id="KW-0238">DNA-binding</keyword>
<dbReference type="EMBL" id="PSNW01000001">
    <property type="protein sequence ID" value="PPE75675.1"/>
    <property type="molecule type" value="Genomic_DNA"/>
</dbReference>
<evidence type="ECO:0000256" key="6">
    <source>
        <dbReference type="PROSITE-ProRule" id="PRU00169"/>
    </source>
</evidence>